<dbReference type="EMBL" id="CP113520">
    <property type="protein sequence ID" value="WAJ29349.1"/>
    <property type="molecule type" value="Genomic_DNA"/>
</dbReference>
<proteinExistence type="predicted"/>
<keyword evidence="2" id="KW-1185">Reference proteome</keyword>
<name>A0ACD4NR89_9HYPH</name>
<gene>
    <name evidence="1" type="ORF">OXU80_03685</name>
</gene>
<protein>
    <submittedName>
        <fullName evidence="1">Xaa-Pro peptidase family protein</fullName>
    </submittedName>
</protein>
<dbReference type="Proteomes" id="UP001163223">
    <property type="component" value="Chromosome"/>
</dbReference>
<evidence type="ECO:0000313" key="2">
    <source>
        <dbReference type="Proteomes" id="UP001163223"/>
    </source>
</evidence>
<accession>A0ACD4NR89</accession>
<evidence type="ECO:0000313" key="1">
    <source>
        <dbReference type="EMBL" id="WAJ29349.1"/>
    </source>
</evidence>
<organism evidence="1 2">
    <name type="scientific">Antarcticirhabdus aurantiaca</name>
    <dbReference type="NCBI Taxonomy" id="2606717"/>
    <lineage>
        <taxon>Bacteria</taxon>
        <taxon>Pseudomonadati</taxon>
        <taxon>Pseudomonadota</taxon>
        <taxon>Alphaproteobacteria</taxon>
        <taxon>Hyphomicrobiales</taxon>
        <taxon>Aurantimonadaceae</taxon>
        <taxon>Antarcticirhabdus</taxon>
    </lineage>
</organism>
<sequence length="400" mass="42779">MDGSRRTAPFAIEEGRGELLAPLSFAPAEYERRQAALRAAMRERGLDVFVSFSPENIFYLTGHDTPAYQYLQATIVTHDALPLNVLRSIDASNTLAASWSRRAVVYADHDDPVDAVAFAVGQAASRGMRIGLEDESFFVTPRRFQAIEARLAAAGLDAVPAHLVEPLRLVKSQEEIAHIRRAAEITTAAMQAAIGAARAGTSENEIAAAVWSSLVRGGGEFPGLPPFIVSGPRTSLGHATWAGRTLQAGDALAFEIPGVVRRYVAPLFRTGTVGPPPAEMRDLSALCIASLGRMIEAIRPGVEIGAVHAINVDTFARGGHAIGHRSGYSVGVNYAPDWGEGGILSIMDGETRRFEAGMVFHLVPGIFVPGRHVVVISETVLVTPTGCERLTNVPQDLFVV</sequence>
<reference evidence="1" key="1">
    <citation type="submission" date="2022-11" db="EMBL/GenBank/DDBJ databases">
        <title>beta-Carotene-producing bacterium, Jeongeuplla avenae sp. nov., alleviates the salt stress of Arabidopsis seedlings.</title>
        <authorList>
            <person name="Jiang L."/>
            <person name="Lee J."/>
        </authorList>
    </citation>
    <scope>NUCLEOTIDE SEQUENCE</scope>
    <source>
        <strain evidence="1">DY_R2A_6</strain>
    </source>
</reference>